<keyword evidence="12" id="KW-1185">Reference proteome</keyword>
<dbReference type="InterPro" id="IPR017452">
    <property type="entry name" value="GPCR_Rhodpsn_7TM"/>
</dbReference>
<dbReference type="OMA" id="LLWSKYV"/>
<keyword evidence="8" id="KW-0807">Transducer</keyword>
<dbReference type="PANTHER" id="PTHR22752">
    <property type="entry name" value="G PROTEIN-COUPLED RECEPTOR"/>
    <property type="match status" value="1"/>
</dbReference>
<evidence type="ECO:0000313" key="12">
    <source>
        <dbReference type="Proteomes" id="UP000001593"/>
    </source>
</evidence>
<dbReference type="PRINTS" id="PR00237">
    <property type="entry name" value="GPCRRHODOPSN"/>
</dbReference>
<evidence type="ECO:0000313" key="11">
    <source>
        <dbReference type="EMBL" id="EDO40797.1"/>
    </source>
</evidence>
<dbReference type="AlphaFoldDB" id="A7S651"/>
<evidence type="ECO:0000256" key="3">
    <source>
        <dbReference type="ARBA" id="ARBA00022692"/>
    </source>
</evidence>
<organism evidence="11 12">
    <name type="scientific">Nematostella vectensis</name>
    <name type="common">Starlet sea anemone</name>
    <dbReference type="NCBI Taxonomy" id="45351"/>
    <lineage>
        <taxon>Eukaryota</taxon>
        <taxon>Metazoa</taxon>
        <taxon>Cnidaria</taxon>
        <taxon>Anthozoa</taxon>
        <taxon>Hexacorallia</taxon>
        <taxon>Actiniaria</taxon>
        <taxon>Edwardsiidae</taxon>
        <taxon>Nematostella</taxon>
    </lineage>
</organism>
<evidence type="ECO:0000259" key="10">
    <source>
        <dbReference type="PROSITE" id="PS50262"/>
    </source>
</evidence>
<feature type="transmembrane region" description="Helical" evidence="9">
    <location>
        <begin position="174"/>
        <end position="194"/>
    </location>
</feature>
<evidence type="ECO:0000256" key="5">
    <source>
        <dbReference type="ARBA" id="ARBA00023040"/>
    </source>
</evidence>
<proteinExistence type="predicted"/>
<dbReference type="CDD" id="cd00637">
    <property type="entry name" value="7tm_classA_rhodopsin-like"/>
    <property type="match status" value="1"/>
</dbReference>
<evidence type="ECO:0000256" key="4">
    <source>
        <dbReference type="ARBA" id="ARBA00022989"/>
    </source>
</evidence>
<accession>A7S651</accession>
<feature type="transmembrane region" description="Helical" evidence="9">
    <location>
        <begin position="97"/>
        <end position="116"/>
    </location>
</feature>
<dbReference type="InterPro" id="IPR000276">
    <property type="entry name" value="GPCR_Rhodpsn"/>
</dbReference>
<evidence type="ECO:0000256" key="1">
    <source>
        <dbReference type="ARBA" id="ARBA00004651"/>
    </source>
</evidence>
<dbReference type="PhylomeDB" id="A7S651"/>
<dbReference type="InParanoid" id="A7S651"/>
<protein>
    <recommendedName>
        <fullName evidence="10">G-protein coupled receptors family 1 profile domain-containing protein</fullName>
    </recommendedName>
</protein>
<feature type="transmembrane region" description="Helical" evidence="9">
    <location>
        <begin position="20"/>
        <end position="41"/>
    </location>
</feature>
<dbReference type="STRING" id="45351.A7S651"/>
<keyword evidence="6 9" id="KW-0472">Membrane</keyword>
<feature type="domain" description="G-protein coupled receptors family 1 profile" evidence="10">
    <location>
        <begin position="32"/>
        <end position="282"/>
    </location>
</feature>
<keyword evidence="4 9" id="KW-1133">Transmembrane helix</keyword>
<feature type="transmembrane region" description="Helical" evidence="9">
    <location>
        <begin position="136"/>
        <end position="154"/>
    </location>
</feature>
<dbReference type="EMBL" id="DS469586">
    <property type="protein sequence ID" value="EDO40797.1"/>
    <property type="molecule type" value="Genomic_DNA"/>
</dbReference>
<dbReference type="GO" id="GO:0071482">
    <property type="term" value="P:cellular response to light stimulus"/>
    <property type="evidence" value="ECO:0000318"/>
    <property type="project" value="GO_Central"/>
</dbReference>
<dbReference type="GO" id="GO:0008020">
    <property type="term" value="F:G protein-coupled photoreceptor activity"/>
    <property type="evidence" value="ECO:0000318"/>
    <property type="project" value="GO_Central"/>
</dbReference>
<evidence type="ECO:0000256" key="9">
    <source>
        <dbReference type="SAM" id="Phobius"/>
    </source>
</evidence>
<keyword evidence="5" id="KW-0297">G-protein coupled receptor</keyword>
<dbReference type="GO" id="GO:0007186">
    <property type="term" value="P:G protein-coupled receptor signaling pathway"/>
    <property type="evidence" value="ECO:0000318"/>
    <property type="project" value="GO_Central"/>
</dbReference>
<evidence type="ECO:0000256" key="6">
    <source>
        <dbReference type="ARBA" id="ARBA00023136"/>
    </source>
</evidence>
<evidence type="ECO:0000256" key="2">
    <source>
        <dbReference type="ARBA" id="ARBA00022475"/>
    </source>
</evidence>
<dbReference type="PROSITE" id="PS50262">
    <property type="entry name" value="G_PROTEIN_RECEP_F1_2"/>
    <property type="match status" value="1"/>
</dbReference>
<dbReference type="eggNOG" id="KOG3656">
    <property type="taxonomic scope" value="Eukaryota"/>
</dbReference>
<comment type="subcellular location">
    <subcellularLocation>
        <location evidence="1">Cell membrane</location>
        <topology evidence="1">Multi-pass membrane protein</topology>
    </subcellularLocation>
</comment>
<evidence type="ECO:0000256" key="8">
    <source>
        <dbReference type="ARBA" id="ARBA00023224"/>
    </source>
</evidence>
<dbReference type="GO" id="GO:0005886">
    <property type="term" value="C:plasma membrane"/>
    <property type="evidence" value="ECO:0000318"/>
    <property type="project" value="GO_Central"/>
</dbReference>
<keyword evidence="2" id="KW-1003">Cell membrane</keyword>
<dbReference type="KEGG" id="nve:5512498"/>
<dbReference type="OrthoDB" id="5967894at2759"/>
<gene>
    <name evidence="11" type="ORF">NEMVEDRAFT_v1g243139</name>
</gene>
<keyword evidence="3 9" id="KW-0812">Transmembrane</keyword>
<reference evidence="11 12" key="1">
    <citation type="journal article" date="2007" name="Science">
        <title>Sea anemone genome reveals ancestral eumetazoan gene repertoire and genomic organization.</title>
        <authorList>
            <person name="Putnam N.H."/>
            <person name="Srivastava M."/>
            <person name="Hellsten U."/>
            <person name="Dirks B."/>
            <person name="Chapman J."/>
            <person name="Salamov A."/>
            <person name="Terry A."/>
            <person name="Shapiro H."/>
            <person name="Lindquist E."/>
            <person name="Kapitonov V.V."/>
            <person name="Jurka J."/>
            <person name="Genikhovich G."/>
            <person name="Grigoriev I.V."/>
            <person name="Lucas S.M."/>
            <person name="Steele R.E."/>
            <person name="Finnerty J.R."/>
            <person name="Technau U."/>
            <person name="Martindale M.Q."/>
            <person name="Rokhsar D.S."/>
        </authorList>
    </citation>
    <scope>NUCLEOTIDE SEQUENCE [LARGE SCALE GENOMIC DNA]</scope>
    <source>
        <strain evidence="12">CH2 X CH6</strain>
    </source>
</reference>
<dbReference type="Pfam" id="PF00001">
    <property type="entry name" value="7tm_1"/>
    <property type="match status" value="1"/>
</dbReference>
<sequence length="302" mass="33939">MDSKELKFNMEITSSSPLASVVAGFCVVTILMNCVVCYQIYRRRSLRSSCTALIVANLAVVDILVSIKDLPLLLTVSMTGRWYFEEHWCRSYGLTNVIYIIVSISTLVTITTEQYLKITETGKQNPAQGGANRSVLLGYIIAHTTMSYSLSLLWSKYVFISRKAFCQVDWPPSGLSYTVVASCVFLVPVSLLVYNMFNGQSSADAVGDKVKIIEEEKQDGGLSESEAESHRRLQFAVGLFLLTWFPYVLESFFTSVEEVPNLIGLVCAFLPIFTTTLIPLWYLKWSRQAERTSQCNAYIQHC</sequence>
<evidence type="ECO:0000256" key="7">
    <source>
        <dbReference type="ARBA" id="ARBA00023170"/>
    </source>
</evidence>
<dbReference type="Gene3D" id="1.20.1070.10">
    <property type="entry name" value="Rhodopsin 7-helix transmembrane proteins"/>
    <property type="match status" value="1"/>
</dbReference>
<feature type="transmembrane region" description="Helical" evidence="9">
    <location>
        <begin position="262"/>
        <end position="283"/>
    </location>
</feature>
<dbReference type="Proteomes" id="UP000001593">
    <property type="component" value="Unassembled WGS sequence"/>
</dbReference>
<name>A7S651_NEMVE</name>
<dbReference type="SUPFAM" id="SSF81321">
    <property type="entry name" value="Family A G protein-coupled receptor-like"/>
    <property type="match status" value="1"/>
</dbReference>
<dbReference type="HOGENOM" id="CLU_922312_0_0_1"/>
<dbReference type="GO" id="GO:0007602">
    <property type="term" value="P:phototransduction"/>
    <property type="evidence" value="ECO:0000318"/>
    <property type="project" value="GO_Central"/>
</dbReference>
<keyword evidence="7" id="KW-0675">Receptor</keyword>